<proteinExistence type="predicted"/>
<evidence type="ECO:0000313" key="1">
    <source>
        <dbReference type="EMBL" id="MCG2417479.1"/>
    </source>
</evidence>
<name>A0A9X1QVP8_9FLAO</name>
<evidence type="ECO:0000313" key="2">
    <source>
        <dbReference type="Proteomes" id="UP001139461"/>
    </source>
</evidence>
<accession>A0A9X1QVP8</accession>
<dbReference type="Proteomes" id="UP001139461">
    <property type="component" value="Unassembled WGS sequence"/>
</dbReference>
<sequence>MKHTFLIVAIITGLSVISCKKDEGGSCTTCASPQTADFQVCEKSNGNAAVNGQDTGTAYDVYIQGLVAAGATCGQ</sequence>
<comment type="caution">
    <text evidence="1">The sequence shown here is derived from an EMBL/GenBank/DDBJ whole genome shotgun (WGS) entry which is preliminary data.</text>
</comment>
<dbReference type="EMBL" id="JAIRBA010000001">
    <property type="protein sequence ID" value="MCG2417479.1"/>
    <property type="molecule type" value="Genomic_DNA"/>
</dbReference>
<dbReference type="RefSeq" id="WP_237601299.1">
    <property type="nucleotide sequence ID" value="NZ_JAIRBA010000001.1"/>
</dbReference>
<dbReference type="AlphaFoldDB" id="A0A9X1QVP8"/>
<organism evidence="1 2">
    <name type="scientific">Aequorivita vitellina</name>
    <dbReference type="NCBI Taxonomy" id="2874475"/>
    <lineage>
        <taxon>Bacteria</taxon>
        <taxon>Pseudomonadati</taxon>
        <taxon>Bacteroidota</taxon>
        <taxon>Flavobacteriia</taxon>
        <taxon>Flavobacteriales</taxon>
        <taxon>Flavobacteriaceae</taxon>
        <taxon>Aequorivita</taxon>
    </lineage>
</organism>
<keyword evidence="2" id="KW-1185">Reference proteome</keyword>
<dbReference type="PROSITE" id="PS51257">
    <property type="entry name" value="PROKAR_LIPOPROTEIN"/>
    <property type="match status" value="1"/>
</dbReference>
<reference evidence="1" key="1">
    <citation type="submission" date="2021-09" db="EMBL/GenBank/DDBJ databases">
        <title>Genome of Aequorivita sp. strain F47161.</title>
        <authorList>
            <person name="Wang Y."/>
        </authorList>
    </citation>
    <scope>NUCLEOTIDE SEQUENCE</scope>
    <source>
        <strain evidence="1">F47161</strain>
    </source>
</reference>
<protein>
    <submittedName>
        <fullName evidence="1">Uncharacterized protein</fullName>
    </submittedName>
</protein>
<gene>
    <name evidence="1" type="ORF">K8089_00490</name>
</gene>